<dbReference type="STRING" id="354355.SAMN05660816_05145"/>
<accession>A0A1V9F7B3</accession>
<keyword evidence="2" id="KW-0808">Transferase</keyword>
<dbReference type="PANTHER" id="PTHR37419:SF1">
    <property type="entry name" value="SERINE_THREONINE-PROTEIN KINASE TOXIN HIPA"/>
    <property type="match status" value="1"/>
</dbReference>
<feature type="domain" description="HipA-like C-terminal" evidence="4">
    <location>
        <begin position="51"/>
        <end position="290"/>
    </location>
</feature>
<evidence type="ECO:0000256" key="2">
    <source>
        <dbReference type="ARBA" id="ARBA00022679"/>
    </source>
</evidence>
<reference evidence="6" key="1">
    <citation type="submission" date="2016-04" db="EMBL/GenBank/DDBJ databases">
        <authorList>
            <person name="Chen L."/>
            <person name="Zhuang W."/>
            <person name="Wang G."/>
        </authorList>
    </citation>
    <scope>NUCLEOTIDE SEQUENCE [LARGE SCALE GENOMIC DNA]</scope>
    <source>
        <strain evidence="6">17621</strain>
    </source>
</reference>
<organism evidence="5 6">
    <name type="scientific">Niastella yeongjuensis</name>
    <dbReference type="NCBI Taxonomy" id="354355"/>
    <lineage>
        <taxon>Bacteria</taxon>
        <taxon>Pseudomonadati</taxon>
        <taxon>Bacteroidota</taxon>
        <taxon>Chitinophagia</taxon>
        <taxon>Chitinophagales</taxon>
        <taxon>Chitinophagaceae</taxon>
        <taxon>Niastella</taxon>
    </lineage>
</organism>
<proteinExistence type="inferred from homology"/>
<dbReference type="GO" id="GO:0004674">
    <property type="term" value="F:protein serine/threonine kinase activity"/>
    <property type="evidence" value="ECO:0007669"/>
    <property type="project" value="TreeGrafter"/>
</dbReference>
<dbReference type="OrthoDB" id="9805913at2"/>
<evidence type="ECO:0000313" key="5">
    <source>
        <dbReference type="EMBL" id="OQP54320.1"/>
    </source>
</evidence>
<comment type="caution">
    <text evidence="5">The sequence shown here is derived from an EMBL/GenBank/DDBJ whole genome shotgun (WGS) entry which is preliminary data.</text>
</comment>
<dbReference type="RefSeq" id="WP_081197630.1">
    <property type="nucleotide sequence ID" value="NZ_FOCZ01000011.1"/>
</dbReference>
<sequence length="327" mass="37349">MNCPGCYKKSAGGYCLPCRKSLFEGAKVSSRLPFDPPKADVEIYQEKIKHLSISGVQLKYSLRLNGKVLDFTEKDGEYILKPIPAANFLANIEQVPENEHLTMQIASQIFGIKTAANALIYFNDGTPAYITRRFDRKPDGSKYLQEDMAQLSGRTRLNNGEHFKYEGSYEDIGLLIKKYVAAAQPILETYFRVVLFNYIFSNGDAHLKNFSLLQTEMNDYALSPAYDLLSTVIHTPGEYDTALDLYDNDIHGEFYSTYGYYGQPEFRELARRIGMLEIRTERIISQILSKSDVVIKMIDHSFLDDKTKKQYKQAYLDKLQRLGKDPA</sequence>
<keyword evidence="6" id="KW-1185">Reference proteome</keyword>
<dbReference type="InterPro" id="IPR012893">
    <property type="entry name" value="HipA-like_C"/>
</dbReference>
<evidence type="ECO:0000256" key="3">
    <source>
        <dbReference type="ARBA" id="ARBA00022777"/>
    </source>
</evidence>
<gene>
    <name evidence="5" type="ORF">A4H97_22825</name>
</gene>
<protein>
    <recommendedName>
        <fullName evidence="4">HipA-like C-terminal domain-containing protein</fullName>
    </recommendedName>
</protein>
<keyword evidence="3" id="KW-0418">Kinase</keyword>
<evidence type="ECO:0000259" key="4">
    <source>
        <dbReference type="Pfam" id="PF07804"/>
    </source>
</evidence>
<evidence type="ECO:0000256" key="1">
    <source>
        <dbReference type="ARBA" id="ARBA00010164"/>
    </source>
</evidence>
<dbReference type="EMBL" id="LVXG01000004">
    <property type="protein sequence ID" value="OQP54320.1"/>
    <property type="molecule type" value="Genomic_DNA"/>
</dbReference>
<dbReference type="AlphaFoldDB" id="A0A1V9F7B3"/>
<dbReference type="PANTHER" id="PTHR37419">
    <property type="entry name" value="SERINE/THREONINE-PROTEIN KINASE TOXIN HIPA"/>
    <property type="match status" value="1"/>
</dbReference>
<comment type="similarity">
    <text evidence="1">Belongs to the HipA Ser/Thr kinase family.</text>
</comment>
<name>A0A1V9F7B3_9BACT</name>
<dbReference type="GO" id="GO:0005829">
    <property type="term" value="C:cytosol"/>
    <property type="evidence" value="ECO:0007669"/>
    <property type="project" value="TreeGrafter"/>
</dbReference>
<dbReference type="Pfam" id="PF07804">
    <property type="entry name" value="HipA_C"/>
    <property type="match status" value="1"/>
</dbReference>
<dbReference type="Proteomes" id="UP000192610">
    <property type="component" value="Unassembled WGS sequence"/>
</dbReference>
<dbReference type="Gene3D" id="1.10.1070.20">
    <property type="match status" value="1"/>
</dbReference>
<dbReference type="InterPro" id="IPR052028">
    <property type="entry name" value="HipA_Ser/Thr_kinase"/>
</dbReference>
<evidence type="ECO:0000313" key="6">
    <source>
        <dbReference type="Proteomes" id="UP000192610"/>
    </source>
</evidence>